<protein>
    <recommendedName>
        <fullName evidence="1">NAD(P)-binding domain-containing protein</fullName>
    </recommendedName>
</protein>
<evidence type="ECO:0000313" key="3">
    <source>
        <dbReference type="Proteomes" id="UP000319257"/>
    </source>
</evidence>
<dbReference type="RefSeq" id="XP_030999401.1">
    <property type="nucleotide sequence ID" value="XM_031134811.1"/>
</dbReference>
<reference evidence="2 3" key="1">
    <citation type="submission" date="2019-06" db="EMBL/GenBank/DDBJ databases">
        <title>Draft genome sequence of the filamentous fungus Phialemoniopsis curvata isolated from diesel fuel.</title>
        <authorList>
            <person name="Varaljay V.A."/>
            <person name="Lyon W.J."/>
            <person name="Crouch A.L."/>
            <person name="Drake C.E."/>
            <person name="Hollomon J.M."/>
            <person name="Nadeau L.J."/>
            <person name="Nunn H.S."/>
            <person name="Stevenson B.S."/>
            <person name="Bojanowski C.L."/>
            <person name="Crookes-Goodson W.J."/>
        </authorList>
    </citation>
    <scope>NUCLEOTIDE SEQUENCE [LARGE SCALE GENOMIC DNA]</scope>
    <source>
        <strain evidence="2 3">D216</strain>
    </source>
</reference>
<gene>
    <name evidence="2" type="ORF">E0L32_012017</name>
</gene>
<dbReference type="Gene3D" id="3.40.50.720">
    <property type="entry name" value="NAD(P)-binding Rossmann-like Domain"/>
    <property type="match status" value="1"/>
</dbReference>
<evidence type="ECO:0000313" key="2">
    <source>
        <dbReference type="EMBL" id="TPX17690.1"/>
    </source>
</evidence>
<evidence type="ECO:0000259" key="1">
    <source>
        <dbReference type="Pfam" id="PF13460"/>
    </source>
</evidence>
<dbReference type="OrthoDB" id="419598at2759"/>
<dbReference type="Gene3D" id="3.90.25.10">
    <property type="entry name" value="UDP-galactose 4-epimerase, domain 1"/>
    <property type="match status" value="1"/>
</dbReference>
<dbReference type="InParanoid" id="A0A507BLV0"/>
<name>A0A507BLV0_9PEZI</name>
<sequence>MTRHVTVVPASTKAGRETIRRLLVDDSKPTVRGIYRDPAKAPTEFTSHPNFEVATGDVGTPGKLDFAGTDAVFYIPPPTYDDGTPQAVWAERSAGNVKNALQGSPNVKRLLLFSAIGANHDKGVGILCLNHISEKALEHAVPDVRVIRPGYFYTELLSQLQWPEGETPVLNTWISPAEHQIPMVSLEDIAEACAHNLLSEGANPKSPYIFNMFGPRFYSALDLKAAIEEATGHQVELQTADRDELPGYFAGLGIPAQHAQELVDMLLAGLPGGTIVQDFNYGENTVTGQVELVDGVRDFLKKRTGASWAQ</sequence>
<proteinExistence type="predicted"/>
<dbReference type="GeneID" id="41979464"/>
<dbReference type="AlphaFoldDB" id="A0A507BLV0"/>
<dbReference type="SUPFAM" id="SSF51735">
    <property type="entry name" value="NAD(P)-binding Rossmann-fold domains"/>
    <property type="match status" value="1"/>
</dbReference>
<dbReference type="InterPro" id="IPR036291">
    <property type="entry name" value="NAD(P)-bd_dom_sf"/>
</dbReference>
<comment type="caution">
    <text evidence="2">The sequence shown here is derived from an EMBL/GenBank/DDBJ whole genome shotgun (WGS) entry which is preliminary data.</text>
</comment>
<dbReference type="PANTHER" id="PTHR43162:SF1">
    <property type="entry name" value="PRESTALK A DIFFERENTIATION PROTEIN A"/>
    <property type="match status" value="1"/>
</dbReference>
<feature type="domain" description="NAD(P)-binding" evidence="1">
    <location>
        <begin position="10"/>
        <end position="121"/>
    </location>
</feature>
<organism evidence="2 3">
    <name type="scientific">Thyridium curvatum</name>
    <dbReference type="NCBI Taxonomy" id="1093900"/>
    <lineage>
        <taxon>Eukaryota</taxon>
        <taxon>Fungi</taxon>
        <taxon>Dikarya</taxon>
        <taxon>Ascomycota</taxon>
        <taxon>Pezizomycotina</taxon>
        <taxon>Sordariomycetes</taxon>
        <taxon>Sordariomycetidae</taxon>
        <taxon>Thyridiales</taxon>
        <taxon>Thyridiaceae</taxon>
        <taxon>Thyridium</taxon>
    </lineage>
</organism>
<dbReference type="Pfam" id="PF13460">
    <property type="entry name" value="NAD_binding_10"/>
    <property type="match status" value="1"/>
</dbReference>
<dbReference type="InterPro" id="IPR016040">
    <property type="entry name" value="NAD(P)-bd_dom"/>
</dbReference>
<accession>A0A507BLV0</accession>
<dbReference type="PANTHER" id="PTHR43162">
    <property type="match status" value="1"/>
</dbReference>
<keyword evidence="3" id="KW-1185">Reference proteome</keyword>
<dbReference type="EMBL" id="SKBQ01000130">
    <property type="protein sequence ID" value="TPX17690.1"/>
    <property type="molecule type" value="Genomic_DNA"/>
</dbReference>
<dbReference type="InterPro" id="IPR051604">
    <property type="entry name" value="Ergot_Alk_Oxidoreductase"/>
</dbReference>
<dbReference type="Proteomes" id="UP000319257">
    <property type="component" value="Unassembled WGS sequence"/>
</dbReference>